<proteinExistence type="predicted"/>
<dbReference type="EMBL" id="RJUF01000055">
    <property type="protein sequence ID" value="MCP9764044.1"/>
    <property type="molecule type" value="Genomic_DNA"/>
</dbReference>
<reference evidence="1 2" key="1">
    <citation type="submission" date="2018-11" db="EMBL/GenBank/DDBJ databases">
        <title>Novel bacteria species description.</title>
        <authorList>
            <person name="Han J.-H."/>
        </authorList>
    </citation>
    <scope>NUCLEOTIDE SEQUENCE [LARGE SCALE GENOMIC DNA]</scope>
    <source>
        <strain evidence="1 2">KCTC23259</strain>
    </source>
</reference>
<dbReference type="Proteomes" id="UP001204144">
    <property type="component" value="Unassembled WGS sequence"/>
</dbReference>
<protein>
    <submittedName>
        <fullName evidence="1">Uncharacterized protein</fullName>
    </submittedName>
</protein>
<evidence type="ECO:0000313" key="1">
    <source>
        <dbReference type="EMBL" id="MCP9764044.1"/>
    </source>
</evidence>
<name>A0AAE3H2T5_9BACT</name>
<gene>
    <name evidence="1" type="ORF">EGI31_13895</name>
</gene>
<organism evidence="1 2">
    <name type="scientific">Lacihabitans soyangensis</name>
    <dbReference type="NCBI Taxonomy" id="869394"/>
    <lineage>
        <taxon>Bacteria</taxon>
        <taxon>Pseudomonadati</taxon>
        <taxon>Bacteroidota</taxon>
        <taxon>Cytophagia</taxon>
        <taxon>Cytophagales</taxon>
        <taxon>Leadbetterellaceae</taxon>
        <taxon>Lacihabitans</taxon>
    </lineage>
</organism>
<comment type="caution">
    <text evidence="1">The sequence shown here is derived from an EMBL/GenBank/DDBJ whole genome shotgun (WGS) entry which is preliminary data.</text>
</comment>
<keyword evidence="2" id="KW-1185">Reference proteome</keyword>
<dbReference type="RefSeq" id="WP_255037804.1">
    <property type="nucleotide sequence ID" value="NZ_RJUF01000055.1"/>
</dbReference>
<evidence type="ECO:0000313" key="2">
    <source>
        <dbReference type="Proteomes" id="UP001204144"/>
    </source>
</evidence>
<dbReference type="AlphaFoldDB" id="A0AAE3H2T5"/>
<sequence>METKTYFFDLHADHVEWLKALDFYADELLIFKNRLAEVSVKNTSSEIKKEVEKYQNKFIIQKNEIDNLKHYIHGSERDMEEEIKKNPVAIDHRKTTENLEIRDKMEMFAKLFADLKEEFNEFVGRNL</sequence>
<accession>A0AAE3H2T5</accession>